<evidence type="ECO:0000256" key="1">
    <source>
        <dbReference type="ARBA" id="ARBA00022563"/>
    </source>
</evidence>
<dbReference type="NCBIfam" id="TIGR01034">
    <property type="entry name" value="metK"/>
    <property type="match status" value="1"/>
</dbReference>
<dbReference type="EMBL" id="LCAH01000002">
    <property type="protein sequence ID" value="KKR87591.1"/>
    <property type="molecule type" value="Genomic_DNA"/>
</dbReference>
<evidence type="ECO:0000259" key="11">
    <source>
        <dbReference type="Pfam" id="PF02772"/>
    </source>
</evidence>
<dbReference type="GO" id="GO:0006556">
    <property type="term" value="P:S-adenosylmethionine biosynthetic process"/>
    <property type="evidence" value="ECO:0007669"/>
    <property type="project" value="UniProtKB-UniRule"/>
</dbReference>
<evidence type="ECO:0000256" key="8">
    <source>
        <dbReference type="NCBIfam" id="TIGR01034"/>
    </source>
</evidence>
<dbReference type="PATRIC" id="fig|1618985.3.peg.246"/>
<dbReference type="Gene3D" id="3.30.300.10">
    <property type="match status" value="3"/>
</dbReference>
<dbReference type="Pfam" id="PF02773">
    <property type="entry name" value="S-AdoMet_synt_C"/>
    <property type="match status" value="1"/>
</dbReference>
<evidence type="ECO:0000259" key="10">
    <source>
        <dbReference type="Pfam" id="PF00438"/>
    </source>
</evidence>
<keyword evidence="2" id="KW-0808">Transferase</keyword>
<evidence type="ECO:0000256" key="9">
    <source>
        <dbReference type="RuleBase" id="RU004462"/>
    </source>
</evidence>
<dbReference type="EC" id="2.5.1.6" evidence="8"/>
<gene>
    <name evidence="13" type="ORF">UU35_C0002G0092</name>
</gene>
<dbReference type="AlphaFoldDB" id="A0A0G0UJC6"/>
<dbReference type="GO" id="GO:0006730">
    <property type="term" value="P:one-carbon metabolic process"/>
    <property type="evidence" value="ECO:0007669"/>
    <property type="project" value="UniProtKB-KW"/>
</dbReference>
<dbReference type="InterPro" id="IPR022630">
    <property type="entry name" value="S-AdoMet_synt_C"/>
</dbReference>
<dbReference type="Proteomes" id="UP000034616">
    <property type="component" value="Unassembled WGS sequence"/>
</dbReference>
<dbReference type="InterPro" id="IPR022628">
    <property type="entry name" value="S-AdoMet_synt_N"/>
</dbReference>
<accession>A0A0G0UJC6</accession>
<keyword evidence="1" id="KW-0554">One-carbon metabolism</keyword>
<name>A0A0G0UJC6_9BACT</name>
<dbReference type="Pfam" id="PF00438">
    <property type="entry name" value="S-AdoMet_synt_N"/>
    <property type="match status" value="1"/>
</dbReference>
<evidence type="ECO:0000256" key="2">
    <source>
        <dbReference type="ARBA" id="ARBA00022679"/>
    </source>
</evidence>
<keyword evidence="3" id="KW-0479">Metal-binding</keyword>
<evidence type="ECO:0000313" key="14">
    <source>
        <dbReference type="Proteomes" id="UP000034616"/>
    </source>
</evidence>
<keyword evidence="4" id="KW-0547">Nucleotide-binding</keyword>
<dbReference type="InterPro" id="IPR002133">
    <property type="entry name" value="S-AdoMet_synthetase"/>
</dbReference>
<evidence type="ECO:0000256" key="6">
    <source>
        <dbReference type="ARBA" id="ARBA00022842"/>
    </source>
</evidence>
<evidence type="ECO:0000256" key="7">
    <source>
        <dbReference type="ARBA" id="ARBA00022958"/>
    </source>
</evidence>
<dbReference type="InterPro" id="IPR022629">
    <property type="entry name" value="S-AdoMet_synt_central"/>
</dbReference>
<evidence type="ECO:0000259" key="12">
    <source>
        <dbReference type="Pfam" id="PF02773"/>
    </source>
</evidence>
<sequence>MSKAVESVMSGQSDKICDQIVDAIVDEYLRRDPESRVDLKVLGSHGMIMIGGEVNSRADFDLAGLAKMVYRDIGYTDDAEVFVNVEPLSEEMSSVVGAADTVVVHGYATRETREFLPLPLVYAHALARRMDDLRKTDPTFHWLGPDGKVQIVMEQKKVIAVTLLAQHAKDVLPRDVQARLLERVVSPIIGKDEEVQIFINPIGSFVTGGFQADTGMSGQKSSVDFYGGLIPHGDVGLSGKDPGKVERAGSYMARFVAKQLVKEGWADAILISLAYTLGRAEPVMIDVKASGLKRENASSLVNFVKKEYDFRPDAIVERLDLKKPCYRATAVYGHFGREGFPWEE</sequence>
<keyword evidence="6" id="KW-0460">Magnesium</keyword>
<feature type="domain" description="S-adenosylmethionine synthetase central" evidence="11">
    <location>
        <begin position="96"/>
        <end position="205"/>
    </location>
</feature>
<comment type="caution">
    <text evidence="13">The sequence shown here is derived from an EMBL/GenBank/DDBJ whole genome shotgun (WGS) entry which is preliminary data.</text>
</comment>
<dbReference type="InterPro" id="IPR022636">
    <property type="entry name" value="S-AdoMet_synthetase_sfam"/>
</dbReference>
<evidence type="ECO:0000313" key="13">
    <source>
        <dbReference type="EMBL" id="KKR87591.1"/>
    </source>
</evidence>
<evidence type="ECO:0000256" key="5">
    <source>
        <dbReference type="ARBA" id="ARBA00022840"/>
    </source>
</evidence>
<keyword evidence="5" id="KW-0067">ATP-binding</keyword>
<feature type="domain" description="S-adenosylmethionine synthetase C-terminal" evidence="12">
    <location>
        <begin position="208"/>
        <end position="343"/>
    </location>
</feature>
<feature type="domain" description="S-adenosylmethionine synthetase N-terminal" evidence="10">
    <location>
        <begin position="5"/>
        <end position="82"/>
    </location>
</feature>
<proteinExistence type="inferred from homology"/>
<evidence type="ECO:0000256" key="4">
    <source>
        <dbReference type="ARBA" id="ARBA00022741"/>
    </source>
</evidence>
<dbReference type="Pfam" id="PF02772">
    <property type="entry name" value="S-AdoMet_synt_M"/>
    <property type="match status" value="1"/>
</dbReference>
<reference evidence="13 14" key="1">
    <citation type="journal article" date="2015" name="Nature">
        <title>rRNA introns, odd ribosomes, and small enigmatic genomes across a large radiation of phyla.</title>
        <authorList>
            <person name="Brown C.T."/>
            <person name="Hug L.A."/>
            <person name="Thomas B.C."/>
            <person name="Sharon I."/>
            <person name="Castelle C.J."/>
            <person name="Singh A."/>
            <person name="Wilkins M.J."/>
            <person name="Williams K.H."/>
            <person name="Banfield J.F."/>
        </authorList>
    </citation>
    <scope>NUCLEOTIDE SEQUENCE [LARGE SCALE GENOMIC DNA]</scope>
</reference>
<organism evidence="13 14">
    <name type="scientific">Candidatus Uhrbacteria bacterium GW2011_GWC2_41_11</name>
    <dbReference type="NCBI Taxonomy" id="1618985"/>
    <lineage>
        <taxon>Bacteria</taxon>
        <taxon>Candidatus Uhriibacteriota</taxon>
    </lineage>
</organism>
<dbReference type="GO" id="GO:0005524">
    <property type="term" value="F:ATP binding"/>
    <property type="evidence" value="ECO:0007669"/>
    <property type="project" value="UniProtKB-KW"/>
</dbReference>
<dbReference type="GO" id="GO:0046872">
    <property type="term" value="F:metal ion binding"/>
    <property type="evidence" value="ECO:0007669"/>
    <property type="project" value="UniProtKB-KW"/>
</dbReference>
<dbReference type="PANTHER" id="PTHR11964">
    <property type="entry name" value="S-ADENOSYLMETHIONINE SYNTHETASE"/>
    <property type="match status" value="1"/>
</dbReference>
<keyword evidence="7" id="KW-0630">Potassium</keyword>
<protein>
    <recommendedName>
        <fullName evidence="8">Methionine adenosyltransferase</fullName>
        <ecNumber evidence="8">2.5.1.6</ecNumber>
    </recommendedName>
</protein>
<comment type="similarity">
    <text evidence="9">Belongs to the AdoMet synthase family.</text>
</comment>
<evidence type="ECO:0000256" key="3">
    <source>
        <dbReference type="ARBA" id="ARBA00022723"/>
    </source>
</evidence>
<dbReference type="GO" id="GO:0004478">
    <property type="term" value="F:methionine adenosyltransferase activity"/>
    <property type="evidence" value="ECO:0007669"/>
    <property type="project" value="UniProtKB-UniRule"/>
</dbReference>
<dbReference type="SUPFAM" id="SSF55973">
    <property type="entry name" value="S-adenosylmethionine synthetase"/>
    <property type="match status" value="3"/>
</dbReference>